<dbReference type="SUPFAM" id="SSF54862">
    <property type="entry name" value="4Fe-4S ferredoxins"/>
    <property type="match status" value="1"/>
</dbReference>
<feature type="domain" description="4Fe-4S ferredoxin-type" evidence="9">
    <location>
        <begin position="595"/>
        <end position="624"/>
    </location>
</feature>
<dbReference type="GO" id="GO:0051536">
    <property type="term" value="F:iron-sulfur cluster binding"/>
    <property type="evidence" value="ECO:0007669"/>
    <property type="project" value="UniProtKB-KW"/>
</dbReference>
<dbReference type="PROSITE" id="PS51379">
    <property type="entry name" value="4FE4S_FER_2"/>
    <property type="match status" value="2"/>
</dbReference>
<keyword evidence="11" id="KW-1185">Reference proteome</keyword>
<evidence type="ECO:0000256" key="1">
    <source>
        <dbReference type="ARBA" id="ARBA00001974"/>
    </source>
</evidence>
<dbReference type="EMBL" id="RJVA01000016">
    <property type="protein sequence ID" value="ROQ89815.1"/>
    <property type="molecule type" value="Genomic_DNA"/>
</dbReference>
<keyword evidence="6" id="KW-0560">Oxidoreductase</keyword>
<dbReference type="InterPro" id="IPR017900">
    <property type="entry name" value="4Fe4S_Fe_S_CS"/>
</dbReference>
<dbReference type="Pfam" id="PF00890">
    <property type="entry name" value="FAD_binding_2"/>
    <property type="match status" value="1"/>
</dbReference>
<organism evidence="10 11">
    <name type="scientific">Desulfosoma caldarium</name>
    <dbReference type="NCBI Taxonomy" id="610254"/>
    <lineage>
        <taxon>Bacteria</taxon>
        <taxon>Pseudomonadati</taxon>
        <taxon>Thermodesulfobacteriota</taxon>
        <taxon>Syntrophobacteria</taxon>
        <taxon>Syntrophobacterales</taxon>
        <taxon>Syntrophobacteraceae</taxon>
        <taxon>Desulfosoma</taxon>
    </lineage>
</organism>
<reference evidence="10 11" key="1">
    <citation type="submission" date="2018-11" db="EMBL/GenBank/DDBJ databases">
        <title>Genomic Encyclopedia of Type Strains, Phase IV (KMG-IV): sequencing the most valuable type-strain genomes for metagenomic binning, comparative biology and taxonomic classification.</title>
        <authorList>
            <person name="Goeker M."/>
        </authorList>
    </citation>
    <scope>NUCLEOTIDE SEQUENCE [LARGE SCALE GENOMIC DNA]</scope>
    <source>
        <strain evidence="10 11">DSM 22027</strain>
    </source>
</reference>
<dbReference type="Gene3D" id="3.40.50.720">
    <property type="entry name" value="NAD(P)-binding Rossmann-like Domain"/>
    <property type="match status" value="1"/>
</dbReference>
<evidence type="ECO:0000256" key="8">
    <source>
        <dbReference type="ARBA" id="ARBA00023014"/>
    </source>
</evidence>
<dbReference type="InterPro" id="IPR039650">
    <property type="entry name" value="HdrA-like"/>
</dbReference>
<sequence>MENRAEASARNDQTARVGVYICHCGGNISDHVDVESLADKAEHLPGVAAVRRNMFMCSDPGQAMILEDLQKGVVDRVVVASCSPSLHETTFRRVLERAGVNPYMYEHANIREQVSWVHHGDAATQKALTLIAAATAKARLLQPLDPLRVEARQHVTVIGAGMAGMRAALDLADRGFSVACIEKTPWVGGRAAALDRVAPTGEAASDLILSLARRIMQHPSITFYPCARLVGFDGYVGNFSLDVEIVPPEVPNDEELRRAHEAWTAKEPVFVPSRGALIAPVPSTPQRFRLETGAVVLATGFRPYVPKHGEYGYGVYREVLTLPQFIEALRDTAPQKGSTLTIDGRPIRSMAMIHCVGSRQIPGLHEEGPSGHLNEYCSRTCCAATLFAAAQVRERFPQTHVFDFYRDIRTYGRGQEEIYQHAAKNKVLFFRFEPENPPQVQPFDGPGGFPLTVSVQDTLTFGEEVHVPVDLVVLAVGMEPSDIGDLVHLMKLPVGADRFLLEVHPKLRPVEMATTGILLAGTCQAPMDIGECCNAASAAASKAAVLLSKGFVTLDPFVAEVDAQKCEGTGACLEACLREGAIRWVEGQRNGQTVRHAEVVAALCLGCGACVAVCPTGAIQVKGSTLAQFEAMVEAIAAEVAA</sequence>
<evidence type="ECO:0000256" key="2">
    <source>
        <dbReference type="ARBA" id="ARBA00006561"/>
    </source>
</evidence>
<feature type="domain" description="4Fe-4S ferredoxin-type" evidence="9">
    <location>
        <begin position="557"/>
        <end position="587"/>
    </location>
</feature>
<keyword evidence="7" id="KW-0408">Iron</keyword>
<dbReference type="InterPro" id="IPR003953">
    <property type="entry name" value="FAD-dep_OxRdtase_2_FAD-bd"/>
</dbReference>
<dbReference type="AlphaFoldDB" id="A0A3N1UEM3"/>
<comment type="caution">
    <text evidence="10">The sequence shown here is derived from an EMBL/GenBank/DDBJ whole genome shotgun (WGS) entry which is preliminary data.</text>
</comment>
<keyword evidence="5" id="KW-0274">FAD</keyword>
<dbReference type="SUPFAM" id="SSF51971">
    <property type="entry name" value="Nucleotide-binding domain"/>
    <property type="match status" value="1"/>
</dbReference>
<comment type="cofactor">
    <cofactor evidence="1">
        <name>FAD</name>
        <dbReference type="ChEBI" id="CHEBI:57692"/>
    </cofactor>
</comment>
<dbReference type="RefSeq" id="WP_123291379.1">
    <property type="nucleotide sequence ID" value="NZ_RJVA01000016.1"/>
</dbReference>
<keyword evidence="4" id="KW-0479">Metal-binding</keyword>
<dbReference type="PRINTS" id="PR00411">
    <property type="entry name" value="PNDRDTASEI"/>
</dbReference>
<evidence type="ECO:0000313" key="11">
    <source>
        <dbReference type="Proteomes" id="UP000276223"/>
    </source>
</evidence>
<dbReference type="Gene3D" id="3.30.70.20">
    <property type="match status" value="1"/>
</dbReference>
<accession>A0A3N1UEM3</accession>
<dbReference type="Pfam" id="PF12838">
    <property type="entry name" value="Fer4_7"/>
    <property type="match status" value="1"/>
</dbReference>
<evidence type="ECO:0000259" key="9">
    <source>
        <dbReference type="PROSITE" id="PS51379"/>
    </source>
</evidence>
<dbReference type="GO" id="GO:0046872">
    <property type="term" value="F:metal ion binding"/>
    <property type="evidence" value="ECO:0007669"/>
    <property type="project" value="UniProtKB-KW"/>
</dbReference>
<dbReference type="GO" id="GO:0016491">
    <property type="term" value="F:oxidoreductase activity"/>
    <property type="evidence" value="ECO:0007669"/>
    <property type="project" value="UniProtKB-KW"/>
</dbReference>
<evidence type="ECO:0000256" key="4">
    <source>
        <dbReference type="ARBA" id="ARBA00022723"/>
    </source>
</evidence>
<dbReference type="PANTHER" id="PTHR43498:SF1">
    <property type="entry name" value="COB--COM HETERODISULFIDE REDUCTASE IRON-SULFUR SUBUNIT A"/>
    <property type="match status" value="1"/>
</dbReference>
<name>A0A3N1UEM3_9BACT</name>
<evidence type="ECO:0000256" key="3">
    <source>
        <dbReference type="ARBA" id="ARBA00022630"/>
    </source>
</evidence>
<comment type="similarity">
    <text evidence="2">Belongs to the HdrA family.</text>
</comment>
<evidence type="ECO:0000256" key="7">
    <source>
        <dbReference type="ARBA" id="ARBA00023004"/>
    </source>
</evidence>
<evidence type="ECO:0000256" key="6">
    <source>
        <dbReference type="ARBA" id="ARBA00023002"/>
    </source>
</evidence>
<evidence type="ECO:0000313" key="10">
    <source>
        <dbReference type="EMBL" id="ROQ89815.1"/>
    </source>
</evidence>
<proteinExistence type="inferred from homology"/>
<dbReference type="PROSITE" id="PS00198">
    <property type="entry name" value="4FE4S_FER_1"/>
    <property type="match status" value="1"/>
</dbReference>
<dbReference type="OrthoDB" id="9766627at2"/>
<keyword evidence="3" id="KW-0285">Flavoprotein</keyword>
<keyword evidence="8" id="KW-0411">Iron-sulfur</keyword>
<dbReference type="PANTHER" id="PTHR43498">
    <property type="entry name" value="FERREDOXIN:COB-COM HETERODISULFIDE REDUCTASE SUBUNIT A"/>
    <property type="match status" value="1"/>
</dbReference>
<dbReference type="Proteomes" id="UP000276223">
    <property type="component" value="Unassembled WGS sequence"/>
</dbReference>
<evidence type="ECO:0000256" key="5">
    <source>
        <dbReference type="ARBA" id="ARBA00022827"/>
    </source>
</evidence>
<protein>
    <submittedName>
        <fullName evidence="10">Heterodisulfide reductase subunit A</fullName>
    </submittedName>
</protein>
<gene>
    <name evidence="10" type="ORF">EDC27_2927</name>
</gene>
<dbReference type="InterPro" id="IPR017896">
    <property type="entry name" value="4Fe4S_Fe-S-bd"/>
</dbReference>